<evidence type="ECO:0000313" key="8">
    <source>
        <dbReference type="EMBL" id="RVU39800.1"/>
    </source>
</evidence>
<dbReference type="GO" id="GO:0016020">
    <property type="term" value="C:membrane"/>
    <property type="evidence" value="ECO:0007669"/>
    <property type="project" value="UniProtKB-SubCell"/>
</dbReference>
<evidence type="ECO:0000256" key="6">
    <source>
        <dbReference type="SAM" id="Phobius"/>
    </source>
</evidence>
<evidence type="ECO:0000259" key="7">
    <source>
        <dbReference type="Pfam" id="PF00892"/>
    </source>
</evidence>
<feature type="transmembrane region" description="Helical" evidence="6">
    <location>
        <begin position="56"/>
        <end position="76"/>
    </location>
</feature>
<dbReference type="InterPro" id="IPR037185">
    <property type="entry name" value="EmrE-like"/>
</dbReference>
<organism evidence="8 9">
    <name type="scientific">Hwanghaeella grinnelliae</name>
    <dbReference type="NCBI Taxonomy" id="2500179"/>
    <lineage>
        <taxon>Bacteria</taxon>
        <taxon>Pseudomonadati</taxon>
        <taxon>Pseudomonadota</taxon>
        <taxon>Alphaproteobacteria</taxon>
        <taxon>Rhodospirillales</taxon>
        <taxon>Rhodospirillaceae</taxon>
        <taxon>Hwanghaeella</taxon>
    </lineage>
</organism>
<keyword evidence="5 6" id="KW-0472">Membrane</keyword>
<dbReference type="SUPFAM" id="SSF103481">
    <property type="entry name" value="Multidrug resistance efflux transporter EmrE"/>
    <property type="match status" value="2"/>
</dbReference>
<comment type="caution">
    <text evidence="8">The sequence shown here is derived from an EMBL/GenBank/DDBJ whole genome shotgun (WGS) entry which is preliminary data.</text>
</comment>
<feature type="domain" description="EamA" evidence="7">
    <location>
        <begin position="135"/>
        <end position="282"/>
    </location>
</feature>
<evidence type="ECO:0000256" key="2">
    <source>
        <dbReference type="ARBA" id="ARBA00009853"/>
    </source>
</evidence>
<accession>A0A437QZ87</accession>
<dbReference type="Pfam" id="PF00892">
    <property type="entry name" value="EamA"/>
    <property type="match status" value="2"/>
</dbReference>
<keyword evidence="9" id="KW-1185">Reference proteome</keyword>
<dbReference type="Gene3D" id="1.10.3730.20">
    <property type="match status" value="1"/>
</dbReference>
<comment type="subcellular location">
    <subcellularLocation>
        <location evidence="1">Membrane</location>
        <topology evidence="1">Multi-pass membrane protein</topology>
    </subcellularLocation>
</comment>
<feature type="transmembrane region" description="Helical" evidence="6">
    <location>
        <begin position="24"/>
        <end position="44"/>
    </location>
</feature>
<evidence type="ECO:0000256" key="3">
    <source>
        <dbReference type="ARBA" id="ARBA00022692"/>
    </source>
</evidence>
<feature type="transmembrane region" description="Helical" evidence="6">
    <location>
        <begin position="265"/>
        <end position="283"/>
    </location>
</feature>
<feature type="transmembrane region" description="Helical" evidence="6">
    <location>
        <begin position="82"/>
        <end position="101"/>
    </location>
</feature>
<dbReference type="EMBL" id="SADE01000001">
    <property type="protein sequence ID" value="RVU39800.1"/>
    <property type="molecule type" value="Genomic_DNA"/>
</dbReference>
<evidence type="ECO:0000256" key="5">
    <source>
        <dbReference type="ARBA" id="ARBA00023136"/>
    </source>
</evidence>
<dbReference type="InterPro" id="IPR000620">
    <property type="entry name" value="EamA_dom"/>
</dbReference>
<evidence type="ECO:0000256" key="4">
    <source>
        <dbReference type="ARBA" id="ARBA00022989"/>
    </source>
</evidence>
<dbReference type="PANTHER" id="PTHR22911:SF6">
    <property type="entry name" value="SOLUTE CARRIER FAMILY 35 MEMBER G1"/>
    <property type="match status" value="1"/>
</dbReference>
<keyword evidence="4 6" id="KW-1133">Transmembrane helix</keyword>
<feature type="domain" description="EamA" evidence="7">
    <location>
        <begin position="2"/>
        <end position="124"/>
    </location>
</feature>
<protein>
    <submittedName>
        <fullName evidence="8">DMT family transporter</fullName>
    </submittedName>
</protein>
<evidence type="ECO:0000313" key="9">
    <source>
        <dbReference type="Proteomes" id="UP000287447"/>
    </source>
</evidence>
<evidence type="ECO:0000256" key="1">
    <source>
        <dbReference type="ARBA" id="ARBA00004141"/>
    </source>
</evidence>
<dbReference type="AlphaFoldDB" id="A0A437QZ87"/>
<feature type="transmembrane region" description="Helical" evidence="6">
    <location>
        <begin position="130"/>
        <end position="148"/>
    </location>
</feature>
<comment type="similarity">
    <text evidence="2">Belongs to the drug/metabolite transporter (DMT) superfamily. 10 TMS drug/metabolite exporter (DME) (TC 2.A.7.3) family.</text>
</comment>
<dbReference type="Proteomes" id="UP000287447">
    <property type="component" value="Unassembled WGS sequence"/>
</dbReference>
<dbReference type="OrthoDB" id="9812899at2"/>
<dbReference type="PANTHER" id="PTHR22911">
    <property type="entry name" value="ACYL-MALONYL CONDENSING ENZYME-RELATED"/>
    <property type="match status" value="1"/>
</dbReference>
<gene>
    <name evidence="8" type="ORF">EOI86_07675</name>
</gene>
<name>A0A437QZ87_9PROT</name>
<sequence>MFAISIQDALIKGFSGSYPLHELVLIRSLVALPFMFVILQFEGGWRRLLSKRMPLLLVRALFIVVSNSAYFAALAGMPLAEANAIFFVAPLFITVLSIPMLGEQVGPWRWGAVFVGFTGIVVMLRPGDGIIKITALLPVLAAFTYAMMQMLTRRLGVTESASVLAISIYVTFIIVCTLMFLICGDGRFVDKVHPALNFLFLPWKIPPVSDWPALGGIGVLSGMIGYMLAQAYRMGEAGLIAPFEYIAVPLAVFWGFMIFDEVPDATTWTGMALIVGAGLFIVYREVRRSRPISRPRAADTRPKLD</sequence>
<feature type="transmembrane region" description="Helical" evidence="6">
    <location>
        <begin position="241"/>
        <end position="259"/>
    </location>
</feature>
<feature type="transmembrane region" description="Helical" evidence="6">
    <location>
        <begin position="160"/>
        <end position="182"/>
    </location>
</feature>
<keyword evidence="3 6" id="KW-0812">Transmembrane</keyword>
<reference evidence="9" key="1">
    <citation type="submission" date="2019-01" db="EMBL/GenBank/DDBJ databases">
        <title>Gri0909 isolated from a small marine red alga.</title>
        <authorList>
            <person name="Kim J."/>
            <person name="Jeong S.E."/>
            <person name="Jeon C.O."/>
        </authorList>
    </citation>
    <scope>NUCLEOTIDE SEQUENCE [LARGE SCALE GENOMIC DNA]</scope>
    <source>
        <strain evidence="9">Gri0909</strain>
    </source>
</reference>
<feature type="transmembrane region" description="Helical" evidence="6">
    <location>
        <begin position="108"/>
        <end position="124"/>
    </location>
</feature>
<proteinExistence type="inferred from homology"/>
<feature type="transmembrane region" description="Helical" evidence="6">
    <location>
        <begin position="211"/>
        <end position="229"/>
    </location>
</feature>